<evidence type="ECO:0000313" key="1">
    <source>
        <dbReference type="EMBL" id="GIY78248.1"/>
    </source>
</evidence>
<sequence>MTQLKGGAQLIRRKTHLHGVCAPAPENYITREINSAGLPNDGAFCATAGESCAPFRATGLCSLSVTPSQGPCDILQSSRLRCDLTVYPETWVLIFTLYTVETRVLTRIVDR</sequence>
<dbReference type="AlphaFoldDB" id="A0AAV4W7A7"/>
<evidence type="ECO:0000313" key="2">
    <source>
        <dbReference type="Proteomes" id="UP001054837"/>
    </source>
</evidence>
<reference evidence="1 2" key="1">
    <citation type="submission" date="2021-06" db="EMBL/GenBank/DDBJ databases">
        <title>Caerostris darwini draft genome.</title>
        <authorList>
            <person name="Kono N."/>
            <person name="Arakawa K."/>
        </authorList>
    </citation>
    <scope>NUCLEOTIDE SEQUENCE [LARGE SCALE GENOMIC DNA]</scope>
</reference>
<gene>
    <name evidence="1" type="ORF">CDAR_223281</name>
</gene>
<protein>
    <submittedName>
        <fullName evidence="1">Uncharacterized protein</fullName>
    </submittedName>
</protein>
<organism evidence="1 2">
    <name type="scientific">Caerostris darwini</name>
    <dbReference type="NCBI Taxonomy" id="1538125"/>
    <lineage>
        <taxon>Eukaryota</taxon>
        <taxon>Metazoa</taxon>
        <taxon>Ecdysozoa</taxon>
        <taxon>Arthropoda</taxon>
        <taxon>Chelicerata</taxon>
        <taxon>Arachnida</taxon>
        <taxon>Araneae</taxon>
        <taxon>Araneomorphae</taxon>
        <taxon>Entelegynae</taxon>
        <taxon>Araneoidea</taxon>
        <taxon>Araneidae</taxon>
        <taxon>Caerostris</taxon>
    </lineage>
</organism>
<keyword evidence="2" id="KW-1185">Reference proteome</keyword>
<name>A0AAV4W7A7_9ARAC</name>
<proteinExistence type="predicted"/>
<dbReference type="Proteomes" id="UP001054837">
    <property type="component" value="Unassembled WGS sequence"/>
</dbReference>
<accession>A0AAV4W7A7</accession>
<dbReference type="EMBL" id="BPLQ01014217">
    <property type="protein sequence ID" value="GIY78248.1"/>
    <property type="molecule type" value="Genomic_DNA"/>
</dbReference>
<comment type="caution">
    <text evidence="1">The sequence shown here is derived from an EMBL/GenBank/DDBJ whole genome shotgun (WGS) entry which is preliminary data.</text>
</comment>